<proteinExistence type="predicted"/>
<evidence type="ECO:0000313" key="3">
    <source>
        <dbReference type="Proteomes" id="UP000478417"/>
    </source>
</evidence>
<dbReference type="EMBL" id="JAAGNX010000001">
    <property type="protein sequence ID" value="NDV61649.1"/>
    <property type="molecule type" value="Genomic_DNA"/>
</dbReference>
<evidence type="ECO:0000256" key="1">
    <source>
        <dbReference type="SAM" id="Phobius"/>
    </source>
</evidence>
<gene>
    <name evidence="2" type="ORF">G0Q06_04220</name>
</gene>
<keyword evidence="3" id="KW-1185">Reference proteome</keyword>
<evidence type="ECO:0000313" key="2">
    <source>
        <dbReference type="EMBL" id="NDV61649.1"/>
    </source>
</evidence>
<reference evidence="2 3" key="1">
    <citation type="submission" date="2020-02" db="EMBL/GenBank/DDBJ databases">
        <title>Albibacoteraceae fam. nov., the first described family within the subdivision 4 Verrucomicrobia.</title>
        <authorList>
            <person name="Xi F."/>
        </authorList>
    </citation>
    <scope>NUCLEOTIDE SEQUENCE [LARGE SCALE GENOMIC DNA]</scope>
    <source>
        <strain evidence="2 3">CK1056</strain>
    </source>
</reference>
<feature type="transmembrane region" description="Helical" evidence="1">
    <location>
        <begin position="124"/>
        <end position="140"/>
    </location>
</feature>
<feature type="transmembrane region" description="Helical" evidence="1">
    <location>
        <begin position="43"/>
        <end position="62"/>
    </location>
</feature>
<dbReference type="Proteomes" id="UP000478417">
    <property type="component" value="Unassembled WGS sequence"/>
</dbReference>
<dbReference type="AlphaFoldDB" id="A0A6B2M015"/>
<accession>A0A6B2M015</accession>
<feature type="transmembrane region" description="Helical" evidence="1">
    <location>
        <begin position="68"/>
        <end position="84"/>
    </location>
</feature>
<feature type="transmembrane region" description="Helical" evidence="1">
    <location>
        <begin position="160"/>
        <end position="181"/>
    </location>
</feature>
<keyword evidence="1" id="KW-1133">Transmembrane helix</keyword>
<comment type="caution">
    <text evidence="2">The sequence shown here is derived from an EMBL/GenBank/DDBJ whole genome shotgun (WGS) entry which is preliminary data.</text>
</comment>
<organism evidence="2 3">
    <name type="scientific">Oceanipulchritudo coccoides</name>
    <dbReference type="NCBI Taxonomy" id="2706888"/>
    <lineage>
        <taxon>Bacteria</taxon>
        <taxon>Pseudomonadati</taxon>
        <taxon>Verrucomicrobiota</taxon>
        <taxon>Opitutia</taxon>
        <taxon>Puniceicoccales</taxon>
        <taxon>Oceanipulchritudinaceae</taxon>
        <taxon>Oceanipulchritudo</taxon>
    </lineage>
</organism>
<dbReference type="RefSeq" id="WP_163962775.1">
    <property type="nucleotide sequence ID" value="NZ_JAAGNX010000001.1"/>
</dbReference>
<name>A0A6B2M015_9BACT</name>
<protein>
    <submittedName>
        <fullName evidence="2">Uncharacterized protein</fullName>
    </submittedName>
</protein>
<sequence length="217" mass="24623">MEKSIEDIWKTGFLDSKALVAPRVNDLYTRKSEHIVEKFKRMFHFNLTAIAIGGILGFAGLLLMQLPLTAFVMATVLAVVYIVNKRVLNGLENVDKSQSCYAYLQAFDSWMHEQIALNARMAKIYYPAIFLGTVLGIWFSPHGPFLYGWLAGAPGNGWVINGIPGVLMIPILFMAALLWYFGDRLYRMELNAFYGRVLNKLDELLADMDKLRKDTMT</sequence>
<keyword evidence="1" id="KW-0472">Membrane</keyword>
<keyword evidence="1" id="KW-0812">Transmembrane</keyword>